<evidence type="ECO:0000256" key="1">
    <source>
        <dbReference type="ARBA" id="ARBA00000085"/>
    </source>
</evidence>
<organism evidence="7 8">
    <name type="scientific">Roseateles asaccharophilus</name>
    <dbReference type="NCBI Taxonomy" id="582607"/>
    <lineage>
        <taxon>Bacteria</taxon>
        <taxon>Pseudomonadati</taxon>
        <taxon>Pseudomonadota</taxon>
        <taxon>Betaproteobacteria</taxon>
        <taxon>Burkholderiales</taxon>
        <taxon>Sphaerotilaceae</taxon>
        <taxon>Roseateles</taxon>
    </lineage>
</organism>
<accession>A0ABU2A6G6</accession>
<sequence>MDDPDQDLGNSSGDHALARALIDQFVCCNAEHALVALDPRGVVIGWYGAAQRILGYSAQEILGRPVGVLFTDDDLQRGLDDYELSVASDGGTAHDDRWHVRKDGAHIWVNGTVTAVCNPDGSIAGYVKLLRDRTDLKTQLDSQQQQFEASAADLRSRDLVLGTLGHELRNPLSVIVTATALLAGRQDRDEVTDRAVRLLERQTQLLQRLADDLMDVTRTMRGKVQLDLERLDLTVAVAQSVREFEARFQAKSVALVQTVPRTPIWVQADAARLQQIIANLLDNALKYTPKGGTVWVKCSSDGQHALLMVEDTGVGIMPDMLPRIFELFTQETRSTSLARGGVGIGLALVKEFAQLHGGNVEARSAGEGKGSEFTVRFPLSMA</sequence>
<dbReference type="SMART" id="SM00387">
    <property type="entry name" value="HATPase_c"/>
    <property type="match status" value="1"/>
</dbReference>
<dbReference type="CDD" id="cd00130">
    <property type="entry name" value="PAS"/>
    <property type="match status" value="1"/>
</dbReference>
<dbReference type="EC" id="2.7.13.3" evidence="2"/>
<dbReference type="InterPro" id="IPR035965">
    <property type="entry name" value="PAS-like_dom_sf"/>
</dbReference>
<dbReference type="InterPro" id="IPR004358">
    <property type="entry name" value="Sig_transdc_His_kin-like_C"/>
</dbReference>
<dbReference type="Pfam" id="PF13426">
    <property type="entry name" value="PAS_9"/>
    <property type="match status" value="1"/>
</dbReference>
<dbReference type="PROSITE" id="PS50113">
    <property type="entry name" value="PAC"/>
    <property type="match status" value="1"/>
</dbReference>
<dbReference type="PRINTS" id="PR00344">
    <property type="entry name" value="BCTRLSENSOR"/>
</dbReference>
<dbReference type="Gene3D" id="3.30.565.10">
    <property type="entry name" value="Histidine kinase-like ATPase, C-terminal domain"/>
    <property type="match status" value="1"/>
</dbReference>
<evidence type="ECO:0000259" key="4">
    <source>
        <dbReference type="PROSITE" id="PS50109"/>
    </source>
</evidence>
<dbReference type="Proteomes" id="UP001180825">
    <property type="component" value="Unassembled WGS sequence"/>
</dbReference>
<feature type="domain" description="Histidine kinase" evidence="4">
    <location>
        <begin position="163"/>
        <end position="381"/>
    </location>
</feature>
<gene>
    <name evidence="7" type="ORF">J2X21_001858</name>
</gene>
<evidence type="ECO:0000259" key="5">
    <source>
        <dbReference type="PROSITE" id="PS50112"/>
    </source>
</evidence>
<keyword evidence="8" id="KW-1185">Reference proteome</keyword>
<dbReference type="Gene3D" id="3.30.450.20">
    <property type="entry name" value="PAS domain"/>
    <property type="match status" value="1"/>
</dbReference>
<dbReference type="InterPro" id="IPR005467">
    <property type="entry name" value="His_kinase_dom"/>
</dbReference>
<comment type="catalytic activity">
    <reaction evidence="1">
        <text>ATP + protein L-histidine = ADP + protein N-phospho-L-histidine.</text>
        <dbReference type="EC" id="2.7.13.3"/>
    </reaction>
</comment>
<dbReference type="RefSeq" id="WP_310327633.1">
    <property type="nucleotide sequence ID" value="NZ_JAVDXV010000003.1"/>
</dbReference>
<dbReference type="PROSITE" id="PS50109">
    <property type="entry name" value="HIS_KIN"/>
    <property type="match status" value="1"/>
</dbReference>
<dbReference type="InterPro" id="IPR003594">
    <property type="entry name" value="HATPase_dom"/>
</dbReference>
<evidence type="ECO:0000313" key="7">
    <source>
        <dbReference type="EMBL" id="MDR7332725.1"/>
    </source>
</evidence>
<dbReference type="PANTHER" id="PTHR43547:SF2">
    <property type="entry name" value="HYBRID SIGNAL TRANSDUCTION HISTIDINE KINASE C"/>
    <property type="match status" value="1"/>
</dbReference>
<dbReference type="PANTHER" id="PTHR43547">
    <property type="entry name" value="TWO-COMPONENT HISTIDINE KINASE"/>
    <property type="match status" value="1"/>
</dbReference>
<dbReference type="SUPFAM" id="SSF47384">
    <property type="entry name" value="Homodimeric domain of signal transducing histidine kinase"/>
    <property type="match status" value="1"/>
</dbReference>
<feature type="domain" description="PAC" evidence="6">
    <location>
        <begin position="93"/>
        <end position="145"/>
    </location>
</feature>
<dbReference type="NCBIfam" id="TIGR00229">
    <property type="entry name" value="sensory_box"/>
    <property type="match status" value="1"/>
</dbReference>
<evidence type="ECO:0000256" key="2">
    <source>
        <dbReference type="ARBA" id="ARBA00012438"/>
    </source>
</evidence>
<dbReference type="SUPFAM" id="SSF55874">
    <property type="entry name" value="ATPase domain of HSP90 chaperone/DNA topoisomerase II/histidine kinase"/>
    <property type="match status" value="1"/>
</dbReference>
<reference evidence="7 8" key="1">
    <citation type="submission" date="2023-07" db="EMBL/GenBank/DDBJ databases">
        <title>Sorghum-associated microbial communities from plants grown in Nebraska, USA.</title>
        <authorList>
            <person name="Schachtman D."/>
        </authorList>
    </citation>
    <scope>NUCLEOTIDE SEQUENCE [LARGE SCALE GENOMIC DNA]</scope>
    <source>
        <strain evidence="7 8">BE316</strain>
    </source>
</reference>
<evidence type="ECO:0000256" key="3">
    <source>
        <dbReference type="ARBA" id="ARBA00022553"/>
    </source>
</evidence>
<name>A0ABU2A6G6_9BURK</name>
<dbReference type="InterPro" id="IPR003661">
    <property type="entry name" value="HisK_dim/P_dom"/>
</dbReference>
<evidence type="ECO:0000313" key="8">
    <source>
        <dbReference type="Proteomes" id="UP001180825"/>
    </source>
</evidence>
<dbReference type="Pfam" id="PF02518">
    <property type="entry name" value="HATPase_c"/>
    <property type="match status" value="1"/>
</dbReference>
<keyword evidence="3" id="KW-0597">Phosphoprotein</keyword>
<comment type="caution">
    <text evidence="7">The sequence shown here is derived from an EMBL/GenBank/DDBJ whole genome shotgun (WGS) entry which is preliminary data.</text>
</comment>
<dbReference type="Gene3D" id="1.10.287.130">
    <property type="match status" value="1"/>
</dbReference>
<dbReference type="PROSITE" id="PS50112">
    <property type="entry name" value="PAS"/>
    <property type="match status" value="1"/>
</dbReference>
<proteinExistence type="predicted"/>
<dbReference type="SUPFAM" id="SSF55785">
    <property type="entry name" value="PYP-like sensor domain (PAS domain)"/>
    <property type="match status" value="1"/>
</dbReference>
<dbReference type="InterPro" id="IPR036890">
    <property type="entry name" value="HATPase_C_sf"/>
</dbReference>
<dbReference type="InterPro" id="IPR036097">
    <property type="entry name" value="HisK_dim/P_sf"/>
</dbReference>
<dbReference type="EMBL" id="JAVDXV010000003">
    <property type="protein sequence ID" value="MDR7332725.1"/>
    <property type="molecule type" value="Genomic_DNA"/>
</dbReference>
<protein>
    <recommendedName>
        <fullName evidence="2">histidine kinase</fullName>
        <ecNumber evidence="2">2.7.13.3</ecNumber>
    </recommendedName>
</protein>
<dbReference type="Pfam" id="PF00512">
    <property type="entry name" value="HisKA"/>
    <property type="match status" value="1"/>
</dbReference>
<dbReference type="InterPro" id="IPR000700">
    <property type="entry name" value="PAS-assoc_C"/>
</dbReference>
<dbReference type="SMART" id="SM00388">
    <property type="entry name" value="HisKA"/>
    <property type="match status" value="1"/>
</dbReference>
<dbReference type="CDD" id="cd00082">
    <property type="entry name" value="HisKA"/>
    <property type="match status" value="1"/>
</dbReference>
<dbReference type="InterPro" id="IPR000014">
    <property type="entry name" value="PAS"/>
</dbReference>
<evidence type="ECO:0000259" key="6">
    <source>
        <dbReference type="PROSITE" id="PS50113"/>
    </source>
</evidence>
<feature type="domain" description="PAS" evidence="5">
    <location>
        <begin position="14"/>
        <end position="89"/>
    </location>
</feature>